<name>A0A4R5NB95_9LACO</name>
<comment type="caution">
    <text evidence="2">The sequence shown here is derived from an EMBL/GenBank/DDBJ whole genome shotgun (WGS) entry which is preliminary data.</text>
</comment>
<keyword evidence="1" id="KW-1133">Transmembrane helix</keyword>
<evidence type="ECO:0008006" key="4">
    <source>
        <dbReference type="Google" id="ProtNLM"/>
    </source>
</evidence>
<organism evidence="2 3">
    <name type="scientific">Leuconostoc fallax</name>
    <dbReference type="NCBI Taxonomy" id="1251"/>
    <lineage>
        <taxon>Bacteria</taxon>
        <taxon>Bacillati</taxon>
        <taxon>Bacillota</taxon>
        <taxon>Bacilli</taxon>
        <taxon>Lactobacillales</taxon>
        <taxon>Lactobacillaceae</taxon>
        <taxon>Leuconostoc</taxon>
    </lineage>
</organism>
<dbReference type="Proteomes" id="UP000295681">
    <property type="component" value="Unassembled WGS sequence"/>
</dbReference>
<dbReference type="PANTHER" id="PTHR38446:SF1">
    <property type="entry name" value="BLL0914 PROTEIN"/>
    <property type="match status" value="1"/>
</dbReference>
<sequence>MHIISTILVIVVALEAIGIMLLEMFGSPQKLSVAFGFSEAYTRMAETRISMKNQGLYNGFIGIGLLINRFAFPDNAQYSGSILFVIFVCLAAVYGAITAQNIKILLLQGTPAILALLSLLFLK</sequence>
<feature type="transmembrane region" description="Helical" evidence="1">
    <location>
        <begin position="78"/>
        <end position="97"/>
    </location>
</feature>
<feature type="transmembrane region" description="Helical" evidence="1">
    <location>
        <begin position="104"/>
        <end position="122"/>
    </location>
</feature>
<dbReference type="PANTHER" id="PTHR38446">
    <property type="entry name" value="BLL0914 PROTEIN"/>
    <property type="match status" value="1"/>
</dbReference>
<dbReference type="EMBL" id="PUFI01000005">
    <property type="protein sequence ID" value="TDG69497.1"/>
    <property type="molecule type" value="Genomic_DNA"/>
</dbReference>
<feature type="transmembrane region" description="Helical" evidence="1">
    <location>
        <begin position="55"/>
        <end position="72"/>
    </location>
</feature>
<keyword evidence="1" id="KW-0472">Membrane</keyword>
<keyword evidence="3" id="KW-1185">Reference proteome</keyword>
<evidence type="ECO:0000313" key="3">
    <source>
        <dbReference type="Proteomes" id="UP000295681"/>
    </source>
</evidence>
<dbReference type="RefSeq" id="WP_010007277.1">
    <property type="nucleotide sequence ID" value="NZ_JAGYGP010000001.1"/>
</dbReference>
<reference evidence="2 3" key="1">
    <citation type="journal article" date="2019" name="Appl. Microbiol. Biotechnol.">
        <title>Uncovering carbohydrate metabolism through a genotype-phenotype association study of 56 lactic acid bacteria genomes.</title>
        <authorList>
            <person name="Buron-Moles G."/>
            <person name="Chailyan A."/>
            <person name="Dolejs I."/>
            <person name="Forster J."/>
            <person name="Miks M.H."/>
        </authorList>
    </citation>
    <scope>NUCLEOTIDE SEQUENCE [LARGE SCALE GENOMIC DNA]</scope>
    <source>
        <strain evidence="2 3">ATCC 700006</strain>
    </source>
</reference>
<dbReference type="AlphaFoldDB" id="A0A4R5NB95"/>
<proteinExistence type="predicted"/>
<protein>
    <recommendedName>
        <fullName evidence="4">DUF1304 domain-containing protein</fullName>
    </recommendedName>
</protein>
<keyword evidence="1" id="KW-0812">Transmembrane</keyword>
<dbReference type="Pfam" id="PF06993">
    <property type="entry name" value="DUF1304"/>
    <property type="match status" value="1"/>
</dbReference>
<evidence type="ECO:0000313" key="2">
    <source>
        <dbReference type="EMBL" id="TDG69497.1"/>
    </source>
</evidence>
<gene>
    <name evidence="2" type="ORF">C5L23_000959</name>
</gene>
<evidence type="ECO:0000256" key="1">
    <source>
        <dbReference type="SAM" id="Phobius"/>
    </source>
</evidence>
<dbReference type="InterPro" id="IPR009732">
    <property type="entry name" value="DUF1304"/>
</dbReference>
<feature type="transmembrane region" description="Helical" evidence="1">
    <location>
        <begin position="6"/>
        <end position="25"/>
    </location>
</feature>
<accession>A0A4R5NB95</accession>
<dbReference type="STRING" id="907931.GCA_000165675_01436"/>